<dbReference type="InterPro" id="IPR042097">
    <property type="entry name" value="Aminopeptidase_N-like_N_sf"/>
</dbReference>
<dbReference type="SUPFAM" id="SSF55486">
    <property type="entry name" value="Metalloproteases ('zincins'), catalytic domain"/>
    <property type="match status" value="1"/>
</dbReference>
<evidence type="ECO:0000313" key="11">
    <source>
        <dbReference type="EMBL" id="CAG5111658.1"/>
    </source>
</evidence>
<evidence type="ECO:0000256" key="3">
    <source>
        <dbReference type="ARBA" id="ARBA00017363"/>
    </source>
</evidence>
<dbReference type="SUPFAM" id="SSF63737">
    <property type="entry name" value="Leukotriene A4 hydrolase N-terminal domain"/>
    <property type="match status" value="1"/>
</dbReference>
<evidence type="ECO:0000256" key="4">
    <source>
        <dbReference type="ARBA" id="ARBA00023015"/>
    </source>
</evidence>
<dbReference type="InterPro" id="IPR037813">
    <property type="entry name" value="TAF2"/>
</dbReference>
<dbReference type="Proteomes" id="UP001158576">
    <property type="component" value="Chromosome 2"/>
</dbReference>
<comment type="subcellular location">
    <subcellularLocation>
        <location evidence="1">Nucleus</location>
    </subcellularLocation>
</comment>
<dbReference type="Gene3D" id="1.25.10.10">
    <property type="entry name" value="Leucine-rich Repeat Variant"/>
    <property type="match status" value="1"/>
</dbReference>
<keyword evidence="5" id="KW-0804">Transcription</keyword>
<proteinExistence type="inferred from homology"/>
<dbReference type="PANTHER" id="PTHR15137:SF9">
    <property type="entry name" value="TRANSCRIPTION INITIATION FACTOR TFIID SUBUNIT 2"/>
    <property type="match status" value="1"/>
</dbReference>
<dbReference type="Gene3D" id="1.10.390.10">
    <property type="entry name" value="Neutral Protease Domain 2"/>
    <property type="match status" value="1"/>
</dbReference>
<sequence length="1004" mass="115408">MKRSRDYGAGVEVDPSEKRGWKIIHQSVVVTQISLRMRSLMAFVDLRIRPLDRNLKSIRLNARQLRIYWVRCDDIVCKFGYVDPSSKLARTDFPQKNHTYIQHCYESAIAESDPDRNHGELKIDLPPEILERIRNNPESPPTLSITVEYTLEKPRGGLQFIQGPNAHCYSYGESRQWFPCVDTNTELCTWTLDFTVDANLTAVSCGELVETVLSEDSKTKTYRYKLLVPTSAPNIGLAIGSFDIHVDRAMPEMTHFSIAGLVDSLVFSTNTTYQVIEYFEDLLSARFPYALYKQVFVERLPDKFKSYSSMTLYDTNLLYNERVLDQVIPTRKIIARAIAAQFFGCFMVAGKDGNWLPAAIGGYLNSLWLRKTFGNSEYRYFIYDETRKVCAYEEKETPIVLANSFSNQTVRHKKMVAKKGHLVLRILENRLTTSLLLQAINKLLAISRDSYLRTEGKLLANKSGKFEKSPQIISSVSFLKFVASVTEKDVKDLLDLWVRRGGVANIVASFSFQRNKNTIEIELKQDRSGSVRYVGPMTVRVQELDGTFNHTIQVEDKTNKISISCHSRARRNKRKKIPLLNGEEVDIDLSQSDQDSPVLWIRLDPDCNLLRTIELRQPDYCLQYLVKYEREIIGQLEGIEHLKDYPTDNTVKSLKEAVESLDFFWRVRVRAAEMMARVADQMPDPVPVKDALLSVFKSYFCLSDTVSKERLVRRNDFSNFQQYFVQCAIPLAMSRIRLSSGMTPAGVFTFIANLIKHNDNSKNAYLDCQWKANLVTALSNTLCRAVVAQKLSSVSEEAKEVIEEVMRVMNTEWLLPTYRHVTFIAAMTAVRTLQRQQHIPPSPELFRRFSESDQYSTVRVAAIKCLIDYIKTEKSNALDDLTRLLRFASSDPEARIRYKVVRLLTKTPPFKRGDYNNKLNCPLIRQLIWQLISEDSACDARVRLAGIQLWRVLFGDAEFDRDNKVVANSQGSDDESKKKKKKKKKKEKKLKKDREKGETDLNFF</sequence>
<dbReference type="SUPFAM" id="SSF48371">
    <property type="entry name" value="ARM repeat"/>
    <property type="match status" value="1"/>
</dbReference>
<dbReference type="EMBL" id="OU015567">
    <property type="protein sequence ID" value="CAG5111658.1"/>
    <property type="molecule type" value="Genomic_DNA"/>
</dbReference>
<feature type="domain" description="Transcription initiation factor TFIID subunit 2 TPR repeats" evidence="10">
    <location>
        <begin position="619"/>
        <end position="957"/>
    </location>
</feature>
<keyword evidence="12" id="KW-1185">Reference proteome</keyword>
<dbReference type="InterPro" id="IPR011989">
    <property type="entry name" value="ARM-like"/>
</dbReference>
<feature type="region of interest" description="Disordered" evidence="8">
    <location>
        <begin position="966"/>
        <end position="1004"/>
    </location>
</feature>
<dbReference type="InterPro" id="IPR016024">
    <property type="entry name" value="ARM-type_fold"/>
</dbReference>
<evidence type="ECO:0000256" key="2">
    <source>
        <dbReference type="ARBA" id="ARBA00010937"/>
    </source>
</evidence>
<dbReference type="Pfam" id="PF25316">
    <property type="entry name" value="TAF2_3rd"/>
    <property type="match status" value="1"/>
</dbReference>
<evidence type="ECO:0000256" key="6">
    <source>
        <dbReference type="ARBA" id="ARBA00023242"/>
    </source>
</evidence>
<keyword evidence="6" id="KW-0539">Nucleus</keyword>
<dbReference type="CDD" id="cd09839">
    <property type="entry name" value="M1_like_TAF2"/>
    <property type="match status" value="1"/>
</dbReference>
<dbReference type="InterPro" id="IPR027268">
    <property type="entry name" value="Peptidase_M4/M1_CTD_sf"/>
</dbReference>
<dbReference type="InterPro" id="IPR057345">
    <property type="entry name" value="Ig-like_TAF2"/>
</dbReference>
<evidence type="ECO:0000313" key="12">
    <source>
        <dbReference type="Proteomes" id="UP001158576"/>
    </source>
</evidence>
<dbReference type="Pfam" id="PF25577">
    <property type="entry name" value="TPR_TAF2_C"/>
    <property type="match status" value="1"/>
</dbReference>
<feature type="compositionally biased region" description="Basic and acidic residues" evidence="8">
    <location>
        <begin position="990"/>
        <end position="1004"/>
    </location>
</feature>
<evidence type="ECO:0000256" key="7">
    <source>
        <dbReference type="ARBA" id="ARBA00033345"/>
    </source>
</evidence>
<dbReference type="InterPro" id="IPR057991">
    <property type="entry name" value="TPR_TAF2_C"/>
</dbReference>
<dbReference type="Gene3D" id="2.60.40.1730">
    <property type="entry name" value="tricorn interacting facor f3 domain"/>
    <property type="match status" value="1"/>
</dbReference>
<accession>A0ABN7T5E2</accession>
<evidence type="ECO:0000256" key="1">
    <source>
        <dbReference type="ARBA" id="ARBA00004123"/>
    </source>
</evidence>
<evidence type="ECO:0000256" key="5">
    <source>
        <dbReference type="ARBA" id="ARBA00023163"/>
    </source>
</evidence>
<keyword evidence="4" id="KW-0805">Transcription regulation</keyword>
<evidence type="ECO:0000259" key="9">
    <source>
        <dbReference type="Pfam" id="PF25316"/>
    </source>
</evidence>
<gene>
    <name evidence="11" type="ORF">OKIOD_LOCUS14704</name>
</gene>
<organism evidence="11 12">
    <name type="scientific">Oikopleura dioica</name>
    <name type="common">Tunicate</name>
    <dbReference type="NCBI Taxonomy" id="34765"/>
    <lineage>
        <taxon>Eukaryota</taxon>
        <taxon>Metazoa</taxon>
        <taxon>Chordata</taxon>
        <taxon>Tunicata</taxon>
        <taxon>Appendicularia</taxon>
        <taxon>Copelata</taxon>
        <taxon>Oikopleuridae</taxon>
        <taxon>Oikopleura</taxon>
    </lineage>
</organism>
<evidence type="ECO:0000256" key="8">
    <source>
        <dbReference type="SAM" id="MobiDB-lite"/>
    </source>
</evidence>
<name>A0ABN7T5E2_OIKDI</name>
<dbReference type="PANTHER" id="PTHR15137">
    <property type="entry name" value="TRANSCRIPTION INITIATION FACTOR TFIID"/>
    <property type="match status" value="1"/>
</dbReference>
<reference evidence="11 12" key="1">
    <citation type="submission" date="2021-04" db="EMBL/GenBank/DDBJ databases">
        <authorList>
            <person name="Bliznina A."/>
        </authorList>
    </citation>
    <scope>NUCLEOTIDE SEQUENCE [LARGE SCALE GENOMIC DNA]</scope>
</reference>
<evidence type="ECO:0000259" key="10">
    <source>
        <dbReference type="Pfam" id="PF25577"/>
    </source>
</evidence>
<protein>
    <recommendedName>
        <fullName evidence="3">Transcription initiation factor TFIID subunit 2</fullName>
    </recommendedName>
    <alternativeName>
        <fullName evidence="7">Transcription initiation factor TFIID 150 kDa subunit</fullName>
    </alternativeName>
</protein>
<feature type="domain" description="Transcription initiation factor TFIID subunit 2 Ig-like" evidence="9">
    <location>
        <begin position="502"/>
        <end position="618"/>
    </location>
</feature>
<comment type="similarity">
    <text evidence="2">Belongs to the TAF2 family.</text>
</comment>
<feature type="compositionally biased region" description="Basic residues" evidence="8">
    <location>
        <begin position="978"/>
        <end position="989"/>
    </location>
</feature>